<protein>
    <submittedName>
        <fullName evidence="1">Uncharacterized protein</fullName>
    </submittedName>
</protein>
<evidence type="ECO:0000313" key="1">
    <source>
        <dbReference type="EMBL" id="CAB9530537.1"/>
    </source>
</evidence>
<dbReference type="AlphaFoldDB" id="A0A9N8F0R9"/>
<gene>
    <name evidence="1" type="ORF">SEMRO_2920_G340260.1</name>
</gene>
<evidence type="ECO:0000313" key="2">
    <source>
        <dbReference type="Proteomes" id="UP001153069"/>
    </source>
</evidence>
<name>A0A9N8F0R9_9STRA</name>
<dbReference type="EMBL" id="CAICTM010002918">
    <property type="protein sequence ID" value="CAB9530537.1"/>
    <property type="molecule type" value="Genomic_DNA"/>
</dbReference>
<dbReference type="Proteomes" id="UP001153069">
    <property type="component" value="Unassembled WGS sequence"/>
</dbReference>
<keyword evidence="2" id="KW-1185">Reference proteome</keyword>
<dbReference type="OrthoDB" id="56139at2759"/>
<comment type="caution">
    <text evidence="1">The sequence shown here is derived from an EMBL/GenBank/DDBJ whole genome shotgun (WGS) entry which is preliminary data.</text>
</comment>
<proteinExistence type="predicted"/>
<organism evidence="1 2">
    <name type="scientific">Seminavis robusta</name>
    <dbReference type="NCBI Taxonomy" id="568900"/>
    <lineage>
        <taxon>Eukaryota</taxon>
        <taxon>Sar</taxon>
        <taxon>Stramenopiles</taxon>
        <taxon>Ochrophyta</taxon>
        <taxon>Bacillariophyta</taxon>
        <taxon>Bacillariophyceae</taxon>
        <taxon>Bacillariophycidae</taxon>
        <taxon>Naviculales</taxon>
        <taxon>Naviculaceae</taxon>
        <taxon>Seminavis</taxon>
    </lineage>
</organism>
<reference evidence="1" key="1">
    <citation type="submission" date="2020-06" db="EMBL/GenBank/DDBJ databases">
        <authorList>
            <consortium name="Plant Systems Biology data submission"/>
        </authorList>
    </citation>
    <scope>NUCLEOTIDE SEQUENCE</scope>
    <source>
        <strain evidence="1">D6</strain>
    </source>
</reference>
<sequence length="261" mass="28971">MMTELICVGSNDGQGLNESVGILKTANARKDGLEATSINMLSKVDDQSVVTAPTVVSSYDDDYEDGCDTSETDSCCFHVSSDSSCSVGFHCVSFDLVPQIREVPNRFSYTGDEMEATWYGRREKDVMREAAFGIAESLDYYYFLNEFGQPVSTKFRGLESYTVEGSKQRKLNRVKNLVSVLREQRRQRSCGEVVTNGPVLLEAACRSVSSQCEKQAYVQGIMDEKDALGTDRKPEANDESPSVLLHFTKLLRDLGQSSEHS</sequence>
<accession>A0A9N8F0R9</accession>